<accession>A0A2A6LM56</accession>
<sequence>MPNALWNIANIERVVDDVKQRLRARQVQSVVTVPKIEAQIEARRQQQKAVLKQITERMVDALRMFHMRSVRRYGGPAFHQILHPRRLCGGG</sequence>
<dbReference type="AlphaFoldDB" id="A0A2A6LM56"/>
<gene>
    <name evidence="1" type="ORF">CO661_34005</name>
</gene>
<dbReference type="EMBL" id="NWTC01000094">
    <property type="protein sequence ID" value="PDT43135.1"/>
    <property type="molecule type" value="Genomic_DNA"/>
</dbReference>
<comment type="caution">
    <text evidence="1">The sequence shown here is derived from an EMBL/GenBank/DDBJ whole genome shotgun (WGS) entry which is preliminary data.</text>
</comment>
<protein>
    <submittedName>
        <fullName evidence="1">Uncharacterized protein</fullName>
    </submittedName>
</protein>
<reference evidence="1 2" key="1">
    <citation type="submission" date="2017-09" db="EMBL/GenBank/DDBJ databases">
        <title>Comparative genomics of rhizobia isolated from Phaseolus vulgaris in China.</title>
        <authorList>
            <person name="Tong W."/>
        </authorList>
    </citation>
    <scope>NUCLEOTIDE SEQUENCE [LARGE SCALE GENOMIC DNA]</scope>
    <source>
        <strain evidence="1 2">PCH1</strain>
    </source>
</reference>
<evidence type="ECO:0000313" key="1">
    <source>
        <dbReference type="EMBL" id="PDT43135.1"/>
    </source>
</evidence>
<organism evidence="1 2">
    <name type="scientific">Rhizobium fredii</name>
    <name type="common">Sinorhizobium fredii</name>
    <dbReference type="NCBI Taxonomy" id="380"/>
    <lineage>
        <taxon>Bacteria</taxon>
        <taxon>Pseudomonadati</taxon>
        <taxon>Pseudomonadota</taxon>
        <taxon>Alphaproteobacteria</taxon>
        <taxon>Hyphomicrobiales</taxon>
        <taxon>Rhizobiaceae</taxon>
        <taxon>Sinorhizobium/Ensifer group</taxon>
        <taxon>Sinorhizobium</taxon>
    </lineage>
</organism>
<proteinExistence type="predicted"/>
<name>A0A2A6LM56_RHIFR</name>
<dbReference type="Proteomes" id="UP000220353">
    <property type="component" value="Unassembled WGS sequence"/>
</dbReference>
<dbReference type="RefSeq" id="WP_037437226.1">
    <property type="nucleotide sequence ID" value="NZ_CP035040.1"/>
</dbReference>
<evidence type="ECO:0000313" key="2">
    <source>
        <dbReference type="Proteomes" id="UP000220353"/>
    </source>
</evidence>